<dbReference type="GO" id="GO:0000463">
    <property type="term" value="P:maturation of LSU-rRNA from tricistronic rRNA transcript (SSU-rRNA, 5.8S rRNA, LSU-rRNA)"/>
    <property type="evidence" value="ECO:0007669"/>
    <property type="project" value="UniProtKB-UniRule"/>
</dbReference>
<dbReference type="SUPFAM" id="SSF50978">
    <property type="entry name" value="WD40 repeat-like"/>
    <property type="match status" value="1"/>
</dbReference>
<dbReference type="Gene3D" id="2.130.10.10">
    <property type="entry name" value="YVTN repeat-like/Quinoprotein amine dehydrogenase"/>
    <property type="match status" value="1"/>
</dbReference>
<evidence type="ECO:0000256" key="7">
    <source>
        <dbReference type="PROSITE-ProRule" id="PRU00221"/>
    </source>
</evidence>
<evidence type="ECO:0000256" key="3">
    <source>
        <dbReference type="ARBA" id="ARBA00022574"/>
    </source>
</evidence>
<keyword evidence="1 6" id="KW-0690">Ribosome biogenesis</keyword>
<feature type="domain" description="NLE" evidence="8">
    <location>
        <begin position="9"/>
        <end position="75"/>
    </location>
</feature>
<dbReference type="FunFam" id="2.130.10.10:FF:001898">
    <property type="entry name" value="Ribosome biogenesis protein WDR12 homolog"/>
    <property type="match status" value="1"/>
</dbReference>
<keyword evidence="3 7" id="KW-0853">WD repeat</keyword>
<gene>
    <name evidence="9" type="ORF">g.21624</name>
</gene>
<dbReference type="PROSITE" id="PS50082">
    <property type="entry name" value="WD_REPEATS_2"/>
    <property type="match status" value="3"/>
</dbReference>
<dbReference type="InterPro" id="IPR028599">
    <property type="entry name" value="WDR12/Ytm1"/>
</dbReference>
<name>A0A1B6F462_9HEMI</name>
<comment type="similarity">
    <text evidence="6">Belongs to the WD repeat WDR12/YTM1 family.</text>
</comment>
<dbReference type="GO" id="GO:0005654">
    <property type="term" value="C:nucleoplasm"/>
    <property type="evidence" value="ECO:0007669"/>
    <property type="project" value="UniProtKB-SubCell"/>
</dbReference>
<dbReference type="InterPro" id="IPR012972">
    <property type="entry name" value="NLE"/>
</dbReference>
<reference evidence="9" key="1">
    <citation type="submission" date="2015-11" db="EMBL/GenBank/DDBJ databases">
        <title>De novo transcriptome assembly of four potential Pierce s Disease insect vectors from Arizona vineyards.</title>
        <authorList>
            <person name="Tassone E.E."/>
        </authorList>
    </citation>
    <scope>NUCLEOTIDE SEQUENCE</scope>
</reference>
<evidence type="ECO:0000256" key="4">
    <source>
        <dbReference type="ARBA" id="ARBA00022737"/>
    </source>
</evidence>
<feature type="repeat" description="WD" evidence="7">
    <location>
        <begin position="190"/>
        <end position="222"/>
    </location>
</feature>
<dbReference type="InterPro" id="IPR019775">
    <property type="entry name" value="WD40_repeat_CS"/>
</dbReference>
<feature type="repeat" description="WD" evidence="7">
    <location>
        <begin position="257"/>
        <end position="297"/>
    </location>
</feature>
<dbReference type="PANTHER" id="PTHR19855:SF11">
    <property type="entry name" value="RIBOSOME BIOGENESIS PROTEIN WDR12"/>
    <property type="match status" value="1"/>
</dbReference>
<dbReference type="PRINTS" id="PR00320">
    <property type="entry name" value="GPROTEINBRPT"/>
</dbReference>
<dbReference type="GO" id="GO:0030687">
    <property type="term" value="C:preribosome, large subunit precursor"/>
    <property type="evidence" value="ECO:0007669"/>
    <property type="project" value="UniProtKB-UniRule"/>
</dbReference>
<dbReference type="PANTHER" id="PTHR19855">
    <property type="entry name" value="WD40 REPEAT PROTEIN 12, 37"/>
    <property type="match status" value="1"/>
</dbReference>
<keyword evidence="2 6" id="KW-0698">rRNA processing</keyword>
<dbReference type="InterPro" id="IPR001680">
    <property type="entry name" value="WD40_rpt"/>
</dbReference>
<evidence type="ECO:0000256" key="2">
    <source>
        <dbReference type="ARBA" id="ARBA00022552"/>
    </source>
</evidence>
<dbReference type="GO" id="GO:0043021">
    <property type="term" value="F:ribonucleoprotein complex binding"/>
    <property type="evidence" value="ECO:0007669"/>
    <property type="project" value="UniProtKB-UniRule"/>
</dbReference>
<dbReference type="GO" id="GO:0005730">
    <property type="term" value="C:nucleolus"/>
    <property type="evidence" value="ECO:0007669"/>
    <property type="project" value="UniProtKB-SubCell"/>
</dbReference>
<dbReference type="EMBL" id="GECZ01024791">
    <property type="protein sequence ID" value="JAS44978.1"/>
    <property type="molecule type" value="Transcribed_RNA"/>
</dbReference>
<dbReference type="AlphaFoldDB" id="A0A1B6F462"/>
<keyword evidence="5 6" id="KW-0539">Nucleus</keyword>
<organism evidence="9">
    <name type="scientific">Cuerna arida</name>
    <dbReference type="NCBI Taxonomy" id="1464854"/>
    <lineage>
        <taxon>Eukaryota</taxon>
        <taxon>Metazoa</taxon>
        <taxon>Ecdysozoa</taxon>
        <taxon>Arthropoda</taxon>
        <taxon>Hexapoda</taxon>
        <taxon>Insecta</taxon>
        <taxon>Pterygota</taxon>
        <taxon>Neoptera</taxon>
        <taxon>Paraneoptera</taxon>
        <taxon>Hemiptera</taxon>
        <taxon>Auchenorrhyncha</taxon>
        <taxon>Membracoidea</taxon>
        <taxon>Cicadellidae</taxon>
        <taxon>Cicadellinae</taxon>
        <taxon>Proconiini</taxon>
        <taxon>Cuerna</taxon>
    </lineage>
</organism>
<dbReference type="PROSITE" id="PS50294">
    <property type="entry name" value="WD_REPEATS_REGION"/>
    <property type="match status" value="3"/>
</dbReference>
<comment type="subcellular location">
    <subcellularLocation>
        <location evidence="6">Nucleus</location>
        <location evidence="6">Nucleolus</location>
    </subcellularLocation>
    <subcellularLocation>
        <location evidence="6">Nucleus</location>
        <location evidence="6">Nucleoplasm</location>
    </subcellularLocation>
</comment>
<evidence type="ECO:0000256" key="5">
    <source>
        <dbReference type="ARBA" id="ARBA00023242"/>
    </source>
</evidence>
<dbReference type="InterPro" id="IPR015943">
    <property type="entry name" value="WD40/YVTN_repeat-like_dom_sf"/>
</dbReference>
<proteinExistence type="inferred from homology"/>
<dbReference type="GO" id="GO:0000466">
    <property type="term" value="P:maturation of 5.8S rRNA from tricistronic rRNA transcript (SSU-rRNA, 5.8S rRNA, LSU-rRNA)"/>
    <property type="evidence" value="ECO:0007669"/>
    <property type="project" value="UniProtKB-UniRule"/>
</dbReference>
<dbReference type="Pfam" id="PF00400">
    <property type="entry name" value="WD40"/>
    <property type="match status" value="6"/>
</dbReference>
<comment type="function">
    <text evidence="6">Required for maturation of ribosomal RNAs and formation of the large ribosomal subunit.</text>
</comment>
<sequence>MDGPSNSQLQIRFVTKQEQYSVPDAPFAVQANISTSQLNTLVNELIKESQSAENVVEFDFIVAGELVRSRLGEHVSERGVSSEGVVTVEYVERLPAPQPSDCLLHDDWVSALHARDKWILTGCYDNTLHLWTMKGKHKLTIPGHTAPVKAVAWVSVTDTLASFVSASHDQTAMLWEWSVAANAVECVHVCRGHERGLECVAVDSEGSRFATGGWDALLKIWSAGIHSASDQEDGESASKRAKREGFKSQIRTPLLTLKGHREAVSAVCWHGSDSVVTSSWDHTIRSWDLTSGTLTSELCGNKSFFDLHISPLTGLYLTASADRHVRLYDPRSTEGSVVKSTFTSHSQWVQTVRWSPTDEHLFISGAYDNTVKLWDSRSPKVPLYDLIGHEDKVLCSDWSVAKYMMSGGTDNTLRVFKSKQYKS</sequence>
<evidence type="ECO:0000313" key="9">
    <source>
        <dbReference type="EMBL" id="JAS44978.1"/>
    </source>
</evidence>
<dbReference type="PROSITE" id="PS00678">
    <property type="entry name" value="WD_REPEATS_1"/>
    <property type="match status" value="1"/>
</dbReference>
<dbReference type="SMART" id="SM00320">
    <property type="entry name" value="WD40"/>
    <property type="match status" value="7"/>
</dbReference>
<accession>A0A1B6F462</accession>
<evidence type="ECO:0000256" key="1">
    <source>
        <dbReference type="ARBA" id="ARBA00022517"/>
    </source>
</evidence>
<dbReference type="HAMAP" id="MF_03029">
    <property type="entry name" value="WDR12"/>
    <property type="match status" value="1"/>
</dbReference>
<dbReference type="InterPro" id="IPR020472">
    <property type="entry name" value="WD40_PAC1"/>
</dbReference>
<dbReference type="CDD" id="cd00200">
    <property type="entry name" value="WD40"/>
    <property type="match status" value="1"/>
</dbReference>
<evidence type="ECO:0000259" key="8">
    <source>
        <dbReference type="Pfam" id="PF08154"/>
    </source>
</evidence>
<keyword evidence="4" id="KW-0677">Repeat</keyword>
<dbReference type="InterPro" id="IPR036322">
    <property type="entry name" value="WD40_repeat_dom_sf"/>
</dbReference>
<protein>
    <recommendedName>
        <fullName evidence="6">Ribosome biogenesis protein WDR12 homolog</fullName>
    </recommendedName>
</protein>
<dbReference type="Pfam" id="PF08154">
    <property type="entry name" value="NLE"/>
    <property type="match status" value="1"/>
</dbReference>
<feature type="repeat" description="WD" evidence="7">
    <location>
        <begin position="342"/>
        <end position="378"/>
    </location>
</feature>
<evidence type="ECO:0000256" key="6">
    <source>
        <dbReference type="HAMAP-Rule" id="MF_03029"/>
    </source>
</evidence>